<name>A0A9W9WUM1_9EURO</name>
<dbReference type="Proteomes" id="UP001148312">
    <property type="component" value="Unassembled WGS sequence"/>
</dbReference>
<proteinExistence type="predicted"/>
<accession>A0A9W9WUM1</accession>
<dbReference type="AlphaFoldDB" id="A0A9W9WUM1"/>
<organism evidence="1 2">
    <name type="scientific">Penicillium diatomitis</name>
    <dbReference type="NCBI Taxonomy" id="2819901"/>
    <lineage>
        <taxon>Eukaryota</taxon>
        <taxon>Fungi</taxon>
        <taxon>Dikarya</taxon>
        <taxon>Ascomycota</taxon>
        <taxon>Pezizomycotina</taxon>
        <taxon>Eurotiomycetes</taxon>
        <taxon>Eurotiomycetidae</taxon>
        <taxon>Eurotiales</taxon>
        <taxon>Aspergillaceae</taxon>
        <taxon>Penicillium</taxon>
    </lineage>
</organism>
<gene>
    <name evidence="1" type="ORF">N7539_007885</name>
</gene>
<protein>
    <submittedName>
        <fullName evidence="1">Uncharacterized protein</fullName>
    </submittedName>
</protein>
<dbReference type="EMBL" id="JAPWDQ010000011">
    <property type="protein sequence ID" value="KAJ5475598.1"/>
    <property type="molecule type" value="Genomic_DNA"/>
</dbReference>
<reference evidence="1" key="2">
    <citation type="journal article" date="2023" name="IMA Fungus">
        <title>Comparative genomic study of the Penicillium genus elucidates a diverse pangenome and 15 lateral gene transfer events.</title>
        <authorList>
            <person name="Petersen C."/>
            <person name="Sorensen T."/>
            <person name="Nielsen M.R."/>
            <person name="Sondergaard T.E."/>
            <person name="Sorensen J.L."/>
            <person name="Fitzpatrick D.A."/>
            <person name="Frisvad J.C."/>
            <person name="Nielsen K.L."/>
        </authorList>
    </citation>
    <scope>NUCLEOTIDE SEQUENCE</scope>
    <source>
        <strain evidence="1">IBT 30728</strain>
    </source>
</reference>
<keyword evidence="2" id="KW-1185">Reference proteome</keyword>
<dbReference type="GeneID" id="81627735"/>
<sequence length="72" mass="7886">MERHGHCFDLANIEQGIIELRTISTTRAGNPSVMAPSGEVLCFVMHDNVGSRLEDVTPAAALLAPMKPRWII</sequence>
<dbReference type="RefSeq" id="XP_056787351.1">
    <property type="nucleotide sequence ID" value="XM_056937486.1"/>
</dbReference>
<reference evidence="1" key="1">
    <citation type="submission" date="2022-12" db="EMBL/GenBank/DDBJ databases">
        <authorList>
            <person name="Petersen C."/>
        </authorList>
    </citation>
    <scope>NUCLEOTIDE SEQUENCE</scope>
    <source>
        <strain evidence="1">IBT 30728</strain>
    </source>
</reference>
<comment type="caution">
    <text evidence="1">The sequence shown here is derived from an EMBL/GenBank/DDBJ whole genome shotgun (WGS) entry which is preliminary data.</text>
</comment>
<evidence type="ECO:0000313" key="1">
    <source>
        <dbReference type="EMBL" id="KAJ5475598.1"/>
    </source>
</evidence>
<evidence type="ECO:0000313" key="2">
    <source>
        <dbReference type="Proteomes" id="UP001148312"/>
    </source>
</evidence>